<evidence type="ECO:0008006" key="3">
    <source>
        <dbReference type="Google" id="ProtNLM"/>
    </source>
</evidence>
<dbReference type="EMBL" id="FQWQ01000005">
    <property type="protein sequence ID" value="SHH93222.1"/>
    <property type="molecule type" value="Genomic_DNA"/>
</dbReference>
<proteinExistence type="predicted"/>
<dbReference type="STRING" id="947013.SAMN04488109_6197"/>
<keyword evidence="2" id="KW-1185">Reference proteome</keyword>
<dbReference type="AlphaFoldDB" id="A0A1M5X0S3"/>
<organism evidence="1 2">
    <name type="scientific">Chryseolinea serpens</name>
    <dbReference type="NCBI Taxonomy" id="947013"/>
    <lineage>
        <taxon>Bacteria</taxon>
        <taxon>Pseudomonadati</taxon>
        <taxon>Bacteroidota</taxon>
        <taxon>Cytophagia</taxon>
        <taxon>Cytophagales</taxon>
        <taxon>Fulvivirgaceae</taxon>
        <taxon>Chryseolinea</taxon>
    </lineage>
</organism>
<dbReference type="Pfam" id="PF14054">
    <property type="entry name" value="DUF4249"/>
    <property type="match status" value="1"/>
</dbReference>
<name>A0A1M5X0S3_9BACT</name>
<evidence type="ECO:0000313" key="2">
    <source>
        <dbReference type="Proteomes" id="UP000184212"/>
    </source>
</evidence>
<dbReference type="PROSITE" id="PS51257">
    <property type="entry name" value="PROKAR_LIPOPROTEIN"/>
    <property type="match status" value="1"/>
</dbReference>
<reference evidence="1 2" key="1">
    <citation type="submission" date="2016-11" db="EMBL/GenBank/DDBJ databases">
        <authorList>
            <person name="Jaros S."/>
            <person name="Januszkiewicz K."/>
            <person name="Wedrychowicz H."/>
        </authorList>
    </citation>
    <scope>NUCLEOTIDE SEQUENCE [LARGE SCALE GENOMIC DNA]</scope>
    <source>
        <strain evidence="1 2">DSM 24574</strain>
    </source>
</reference>
<dbReference type="RefSeq" id="WP_073142320.1">
    <property type="nucleotide sequence ID" value="NZ_FQWQ01000005.1"/>
</dbReference>
<dbReference type="InterPro" id="IPR025345">
    <property type="entry name" value="DUF4249"/>
</dbReference>
<gene>
    <name evidence="1" type="ORF">SAMN04488109_6197</name>
</gene>
<sequence length="377" mass="41731">MTFTKKHISVYALAAFLFSSCLDPYSPPATTGDVDLLVVDGYLSVTSSSVAVRLSHAVALDDSGVPPAEQNANVRLEESDGGAVILSGGTDGNYTATGLTIDASKKYRVHIQTLGGKEYYSDYVDVLKTPDIDSVTWRPSDKDLTLYVNTHDDTGNSKYYLWNYVETFEYSAPYPAGYEVINGEPTYLPVDERVDICYKTNLSTNILVTSSERLSVDLIRDFPLVVIPAGTSKISRRYSLLVTQRTISKEAYTFWTQLQKTTESLGGLFDPMPSEVVGNVHSATSATEPVLGFFSAGEEKQQRIFINNRDLPDNIRRMPLPFCPLDSIEMPIVRSLPDHTFLVYPYGVPVTLGYVSTTIDCMDCRVKGGVTHKPDFW</sequence>
<accession>A0A1M5X0S3</accession>
<dbReference type="OrthoDB" id="1062680at2"/>
<dbReference type="Proteomes" id="UP000184212">
    <property type="component" value="Unassembled WGS sequence"/>
</dbReference>
<evidence type="ECO:0000313" key="1">
    <source>
        <dbReference type="EMBL" id="SHH93222.1"/>
    </source>
</evidence>
<protein>
    <recommendedName>
        <fullName evidence="3">DUF4249 domain-containing protein</fullName>
    </recommendedName>
</protein>